<dbReference type="GO" id="GO:0004803">
    <property type="term" value="F:transposase activity"/>
    <property type="evidence" value="ECO:0007669"/>
    <property type="project" value="InterPro"/>
</dbReference>
<accession>T1CNH0</accession>
<organism evidence="3">
    <name type="scientific">mine drainage metagenome</name>
    <dbReference type="NCBI Taxonomy" id="410659"/>
    <lineage>
        <taxon>unclassified sequences</taxon>
        <taxon>metagenomes</taxon>
        <taxon>ecological metagenomes</taxon>
    </lineage>
</organism>
<dbReference type="AlphaFoldDB" id="T1CNH0"/>
<reference evidence="3" key="2">
    <citation type="journal article" date="2014" name="ISME J.">
        <title>Microbial stratification in low pH oxic and suboxic macroscopic growths along an acid mine drainage.</title>
        <authorList>
            <person name="Mendez-Garcia C."/>
            <person name="Mesa V."/>
            <person name="Sprenger R.R."/>
            <person name="Richter M."/>
            <person name="Diez M.S."/>
            <person name="Solano J."/>
            <person name="Bargiela R."/>
            <person name="Golyshina O.V."/>
            <person name="Manteca A."/>
            <person name="Ramos J.L."/>
            <person name="Gallego J.R."/>
            <person name="Llorente I."/>
            <person name="Martins Dos Santos V.A."/>
            <person name="Jensen O.N."/>
            <person name="Pelaez A.I."/>
            <person name="Sanchez J."/>
            <person name="Ferrer M."/>
        </authorList>
    </citation>
    <scope>NUCLEOTIDE SEQUENCE</scope>
</reference>
<dbReference type="GO" id="GO:0006313">
    <property type="term" value="P:DNA transposition"/>
    <property type="evidence" value="ECO:0007669"/>
    <property type="project" value="InterPro"/>
</dbReference>
<sequence>RKPAEPRDGKPALTRQQAAHRDDEANWTQKHDRSWFGYKNHINADVEHGFIRNYAVTPAATHDSQALPELLDITQRHQPLYADSAYRSAATARRCKDYRLIHRVMHKAQRNRPLTAAQKRTNHRWARTRARVEHVFARIDLFRKGRLLRCTGLARSAVVIGLINFAHNLRRLATMVRQQQAHASG</sequence>
<feature type="non-terminal residue" evidence="3">
    <location>
        <position position="1"/>
    </location>
</feature>
<reference evidence="3" key="1">
    <citation type="submission" date="2013-08" db="EMBL/GenBank/DDBJ databases">
        <authorList>
            <person name="Mendez C."/>
            <person name="Richter M."/>
            <person name="Ferrer M."/>
            <person name="Sanchez J."/>
        </authorList>
    </citation>
    <scope>NUCLEOTIDE SEQUENCE</scope>
</reference>
<comment type="caution">
    <text evidence="3">The sequence shown here is derived from an EMBL/GenBank/DDBJ whole genome shotgun (WGS) entry which is preliminary data.</text>
</comment>
<dbReference type="InterPro" id="IPR002559">
    <property type="entry name" value="Transposase_11"/>
</dbReference>
<evidence type="ECO:0000259" key="2">
    <source>
        <dbReference type="Pfam" id="PF01609"/>
    </source>
</evidence>
<feature type="domain" description="Transposase IS4-like" evidence="2">
    <location>
        <begin position="18"/>
        <end position="169"/>
    </location>
</feature>
<dbReference type="PANTHER" id="PTHR35604">
    <property type="entry name" value="TRANSPOSASE INSH FOR INSERTION SEQUENCE ELEMENT IS5A-RELATED"/>
    <property type="match status" value="1"/>
</dbReference>
<gene>
    <name evidence="3" type="ORF">B1A_06238</name>
</gene>
<feature type="compositionally biased region" description="Basic and acidic residues" evidence="1">
    <location>
        <begin position="1"/>
        <end position="10"/>
    </location>
</feature>
<feature type="region of interest" description="Disordered" evidence="1">
    <location>
        <begin position="1"/>
        <end position="27"/>
    </location>
</feature>
<dbReference type="Pfam" id="PF01609">
    <property type="entry name" value="DDE_Tnp_1"/>
    <property type="match status" value="1"/>
</dbReference>
<dbReference type="GO" id="GO:0003677">
    <property type="term" value="F:DNA binding"/>
    <property type="evidence" value="ECO:0007669"/>
    <property type="project" value="InterPro"/>
</dbReference>
<evidence type="ECO:0000256" key="1">
    <source>
        <dbReference type="SAM" id="MobiDB-lite"/>
    </source>
</evidence>
<dbReference type="EMBL" id="AUZX01004534">
    <property type="protein sequence ID" value="EQD70565.1"/>
    <property type="molecule type" value="Genomic_DNA"/>
</dbReference>
<dbReference type="PANTHER" id="PTHR35604:SF2">
    <property type="entry name" value="TRANSPOSASE INSH FOR INSERTION SEQUENCE ELEMENT IS5A-RELATED"/>
    <property type="match status" value="1"/>
</dbReference>
<proteinExistence type="predicted"/>
<protein>
    <submittedName>
        <fullName evidence="3">Transposase IS4 family protein</fullName>
    </submittedName>
</protein>
<evidence type="ECO:0000313" key="3">
    <source>
        <dbReference type="EMBL" id="EQD70565.1"/>
    </source>
</evidence>
<name>T1CNH0_9ZZZZ</name>